<dbReference type="AlphaFoldDB" id="C0P4A3"/>
<proteinExistence type="evidence at transcript level"/>
<reference evidence="2" key="1">
    <citation type="journal article" date="2009" name="PLoS Genet.">
        <title>Sequencing, mapping, and analysis of 27,455 maize full-length cDNAs.</title>
        <authorList>
            <person name="Soderlund C."/>
            <person name="Descour A."/>
            <person name="Kudrna D."/>
            <person name="Bomhoff M."/>
            <person name="Boyd L."/>
            <person name="Currie J."/>
            <person name="Angelova A."/>
            <person name="Collura K."/>
            <person name="Wissotski M."/>
            <person name="Ashley E."/>
            <person name="Morrow D."/>
            <person name="Fernandes J."/>
            <person name="Walbot V."/>
            <person name="Yu Y."/>
        </authorList>
    </citation>
    <scope>NUCLEOTIDE SEQUENCE</scope>
    <source>
        <strain evidence="2">B73</strain>
    </source>
</reference>
<evidence type="ECO:0000256" key="1">
    <source>
        <dbReference type="SAM" id="MobiDB-lite"/>
    </source>
</evidence>
<name>C0P4A3_MAIZE</name>
<accession>C0P4A3</accession>
<dbReference type="EMBL" id="BT063122">
    <property type="protein sequence ID" value="ACN27819.1"/>
    <property type="molecule type" value="mRNA"/>
</dbReference>
<protein>
    <submittedName>
        <fullName evidence="2">Uncharacterized protein</fullName>
    </submittedName>
</protein>
<evidence type="ECO:0000313" key="2">
    <source>
        <dbReference type="EMBL" id="ACN27819.1"/>
    </source>
</evidence>
<organism evidence="2">
    <name type="scientific">Zea mays</name>
    <name type="common">Maize</name>
    <dbReference type="NCBI Taxonomy" id="4577"/>
    <lineage>
        <taxon>Eukaryota</taxon>
        <taxon>Viridiplantae</taxon>
        <taxon>Streptophyta</taxon>
        <taxon>Embryophyta</taxon>
        <taxon>Tracheophyta</taxon>
        <taxon>Spermatophyta</taxon>
        <taxon>Magnoliopsida</taxon>
        <taxon>Liliopsida</taxon>
        <taxon>Poales</taxon>
        <taxon>Poaceae</taxon>
        <taxon>PACMAD clade</taxon>
        <taxon>Panicoideae</taxon>
        <taxon>Andropogonodae</taxon>
        <taxon>Andropogoneae</taxon>
        <taxon>Tripsacinae</taxon>
        <taxon>Zea</taxon>
    </lineage>
</organism>
<feature type="compositionally biased region" description="Basic and acidic residues" evidence="1">
    <location>
        <begin position="68"/>
        <end position="82"/>
    </location>
</feature>
<feature type="compositionally biased region" description="Low complexity" evidence="1">
    <location>
        <begin position="46"/>
        <end position="62"/>
    </location>
</feature>
<reference evidence="2" key="2">
    <citation type="submission" date="2012-06" db="EMBL/GenBank/DDBJ databases">
        <authorList>
            <person name="Yu Y."/>
            <person name="Currie J."/>
            <person name="Lomeli R."/>
            <person name="Angelova A."/>
            <person name="Collura K."/>
            <person name="Wissotski M."/>
            <person name="Campos D."/>
            <person name="Kudrna D."/>
            <person name="Golser W."/>
            <person name="Ashely E."/>
            <person name="Descour A."/>
            <person name="Fernandes J."/>
            <person name="Soderlund C."/>
            <person name="Walbot V."/>
        </authorList>
    </citation>
    <scope>NUCLEOTIDE SEQUENCE</scope>
    <source>
        <strain evidence="2">B73</strain>
    </source>
</reference>
<sequence>MLRDTGIWTLGCAVINACSCCCPTRPASSLLQDAERSVGRREHRAGSQGASRGGSSRAGSTGRRSRERRAERREQDAGGRGI</sequence>
<feature type="region of interest" description="Disordered" evidence="1">
    <location>
        <begin position="31"/>
        <end position="82"/>
    </location>
</feature>